<sequence length="174" mass="20233">MPRPRWWDHPCDPPYAPDFSERLGMCEVSWDIEPDCWGRDDHPLIIGLGAYKQRCLRRRCYTTNWDLFRKELDSSIADKSSDQLQVLITAVLATMQSSWVEENRPPLNLNLLRLWAACRRAELALNQDSAAAELRDNVNRLTAAARHCEKRRARERWMDWCVSLAPSSSSASMW</sequence>
<gene>
    <name evidence="1" type="ORF">HPB51_006054</name>
</gene>
<organism evidence="1 2">
    <name type="scientific">Rhipicephalus microplus</name>
    <name type="common">Cattle tick</name>
    <name type="synonym">Boophilus microplus</name>
    <dbReference type="NCBI Taxonomy" id="6941"/>
    <lineage>
        <taxon>Eukaryota</taxon>
        <taxon>Metazoa</taxon>
        <taxon>Ecdysozoa</taxon>
        <taxon>Arthropoda</taxon>
        <taxon>Chelicerata</taxon>
        <taxon>Arachnida</taxon>
        <taxon>Acari</taxon>
        <taxon>Parasitiformes</taxon>
        <taxon>Ixodida</taxon>
        <taxon>Ixodoidea</taxon>
        <taxon>Ixodidae</taxon>
        <taxon>Rhipicephalinae</taxon>
        <taxon>Rhipicephalus</taxon>
        <taxon>Boophilus</taxon>
    </lineage>
</organism>
<proteinExistence type="predicted"/>
<reference evidence="1" key="1">
    <citation type="journal article" date="2020" name="Cell">
        <title>Large-Scale Comparative Analyses of Tick Genomes Elucidate Their Genetic Diversity and Vector Capacities.</title>
        <authorList>
            <consortium name="Tick Genome and Microbiome Consortium (TIGMIC)"/>
            <person name="Jia N."/>
            <person name="Wang J."/>
            <person name="Shi W."/>
            <person name="Du L."/>
            <person name="Sun Y."/>
            <person name="Zhan W."/>
            <person name="Jiang J.F."/>
            <person name="Wang Q."/>
            <person name="Zhang B."/>
            <person name="Ji P."/>
            <person name="Bell-Sakyi L."/>
            <person name="Cui X.M."/>
            <person name="Yuan T.T."/>
            <person name="Jiang B.G."/>
            <person name="Yang W.F."/>
            <person name="Lam T.T."/>
            <person name="Chang Q.C."/>
            <person name="Ding S.J."/>
            <person name="Wang X.J."/>
            <person name="Zhu J.G."/>
            <person name="Ruan X.D."/>
            <person name="Zhao L."/>
            <person name="Wei J.T."/>
            <person name="Ye R.Z."/>
            <person name="Que T.C."/>
            <person name="Du C.H."/>
            <person name="Zhou Y.H."/>
            <person name="Cheng J.X."/>
            <person name="Dai P.F."/>
            <person name="Guo W.B."/>
            <person name="Han X.H."/>
            <person name="Huang E.J."/>
            <person name="Li L.F."/>
            <person name="Wei W."/>
            <person name="Gao Y.C."/>
            <person name="Liu J.Z."/>
            <person name="Shao H.Z."/>
            <person name="Wang X."/>
            <person name="Wang C.C."/>
            <person name="Yang T.C."/>
            <person name="Huo Q.B."/>
            <person name="Li W."/>
            <person name="Chen H.Y."/>
            <person name="Chen S.E."/>
            <person name="Zhou L.G."/>
            <person name="Ni X.B."/>
            <person name="Tian J.H."/>
            <person name="Sheng Y."/>
            <person name="Liu T."/>
            <person name="Pan Y.S."/>
            <person name="Xia L.Y."/>
            <person name="Li J."/>
            <person name="Zhao F."/>
            <person name="Cao W.C."/>
        </authorList>
    </citation>
    <scope>NUCLEOTIDE SEQUENCE</scope>
    <source>
        <strain evidence="1">Rmic-2018</strain>
    </source>
</reference>
<dbReference type="EMBL" id="JABSTU010000010">
    <property type="protein sequence ID" value="KAH8018432.1"/>
    <property type="molecule type" value="Genomic_DNA"/>
</dbReference>
<reference evidence="1" key="2">
    <citation type="submission" date="2021-09" db="EMBL/GenBank/DDBJ databases">
        <authorList>
            <person name="Jia N."/>
            <person name="Wang J."/>
            <person name="Shi W."/>
            <person name="Du L."/>
            <person name="Sun Y."/>
            <person name="Zhan W."/>
            <person name="Jiang J."/>
            <person name="Wang Q."/>
            <person name="Zhang B."/>
            <person name="Ji P."/>
            <person name="Sakyi L.B."/>
            <person name="Cui X."/>
            <person name="Yuan T."/>
            <person name="Jiang B."/>
            <person name="Yang W."/>
            <person name="Lam T.T.-Y."/>
            <person name="Chang Q."/>
            <person name="Ding S."/>
            <person name="Wang X."/>
            <person name="Zhu J."/>
            <person name="Ruan X."/>
            <person name="Zhao L."/>
            <person name="Wei J."/>
            <person name="Que T."/>
            <person name="Du C."/>
            <person name="Cheng J."/>
            <person name="Dai P."/>
            <person name="Han X."/>
            <person name="Huang E."/>
            <person name="Gao Y."/>
            <person name="Liu J."/>
            <person name="Shao H."/>
            <person name="Ye R."/>
            <person name="Li L."/>
            <person name="Wei W."/>
            <person name="Wang X."/>
            <person name="Wang C."/>
            <person name="Huo Q."/>
            <person name="Li W."/>
            <person name="Guo W."/>
            <person name="Chen H."/>
            <person name="Chen S."/>
            <person name="Zhou L."/>
            <person name="Zhou L."/>
            <person name="Ni X."/>
            <person name="Tian J."/>
            <person name="Zhou Y."/>
            <person name="Sheng Y."/>
            <person name="Liu T."/>
            <person name="Pan Y."/>
            <person name="Xia L."/>
            <person name="Li J."/>
            <person name="Zhao F."/>
            <person name="Cao W."/>
        </authorList>
    </citation>
    <scope>NUCLEOTIDE SEQUENCE</scope>
    <source>
        <strain evidence="1">Rmic-2018</strain>
        <tissue evidence="1">Larvae</tissue>
    </source>
</reference>
<evidence type="ECO:0000313" key="2">
    <source>
        <dbReference type="Proteomes" id="UP000821866"/>
    </source>
</evidence>
<dbReference type="AlphaFoldDB" id="A0A9J6D8R4"/>
<evidence type="ECO:0000313" key="1">
    <source>
        <dbReference type="EMBL" id="KAH8018432.1"/>
    </source>
</evidence>
<dbReference type="Proteomes" id="UP000821866">
    <property type="component" value="Chromosome 8"/>
</dbReference>
<name>A0A9J6D8R4_RHIMP</name>
<accession>A0A9J6D8R4</accession>
<keyword evidence="2" id="KW-1185">Reference proteome</keyword>
<protein>
    <submittedName>
        <fullName evidence="1">Uncharacterized protein</fullName>
    </submittedName>
</protein>
<comment type="caution">
    <text evidence="1">The sequence shown here is derived from an EMBL/GenBank/DDBJ whole genome shotgun (WGS) entry which is preliminary data.</text>
</comment>